<organism evidence="6 7">
    <name type="scientific">Paracoccus gahaiensis</name>
    <dbReference type="NCBI Taxonomy" id="1706839"/>
    <lineage>
        <taxon>Bacteria</taxon>
        <taxon>Pseudomonadati</taxon>
        <taxon>Pseudomonadota</taxon>
        <taxon>Alphaproteobacteria</taxon>
        <taxon>Rhodobacterales</taxon>
        <taxon>Paracoccaceae</taxon>
        <taxon>Paracoccus</taxon>
    </lineage>
</organism>
<dbReference type="RefSeq" id="WP_136884717.1">
    <property type="nucleotide sequence ID" value="NZ_SUNI01000002.1"/>
</dbReference>
<evidence type="ECO:0000256" key="4">
    <source>
        <dbReference type="HAMAP-Rule" id="MF_01914"/>
    </source>
</evidence>
<keyword evidence="7" id="KW-1185">Reference proteome</keyword>
<dbReference type="Gene3D" id="2.60.450.10">
    <property type="entry name" value="Lipopolysaccharide (LPS) transport protein A like domain"/>
    <property type="match status" value="1"/>
</dbReference>
<dbReference type="AlphaFoldDB" id="A0A4U0RET1"/>
<comment type="function">
    <text evidence="4">Involved in the assembly of lipopolysaccharide (LPS). Required for the translocation of LPS from the inner membrane to the outer membrane.</text>
</comment>
<dbReference type="InterPro" id="IPR014340">
    <property type="entry name" value="LptA"/>
</dbReference>
<dbReference type="PANTHER" id="PTHR36504">
    <property type="entry name" value="LIPOPOLYSACCHARIDE EXPORT SYSTEM PROTEIN LPTA"/>
    <property type="match status" value="1"/>
</dbReference>
<dbReference type="Pfam" id="PF03968">
    <property type="entry name" value="LptD_N"/>
    <property type="match status" value="1"/>
</dbReference>
<reference evidence="6 7" key="1">
    <citation type="submission" date="2019-04" db="EMBL/GenBank/DDBJ databases">
        <authorList>
            <person name="Li J."/>
        </authorList>
    </citation>
    <scope>NUCLEOTIDE SEQUENCE [LARGE SCALE GENOMIC DNA]</scope>
    <source>
        <strain evidence="6 7">KCTC 42687</strain>
    </source>
</reference>
<keyword evidence="3 4" id="KW-0574">Periplasm</keyword>
<comment type="similarity">
    <text evidence="4">Belongs to the LptA family.</text>
</comment>
<evidence type="ECO:0000313" key="7">
    <source>
        <dbReference type="Proteomes" id="UP000309747"/>
    </source>
</evidence>
<keyword evidence="2 4" id="KW-0732">Signal</keyword>
<dbReference type="PANTHER" id="PTHR36504:SF1">
    <property type="entry name" value="LIPOPOLYSACCHARIDE EXPORT SYSTEM PROTEIN LPTA"/>
    <property type="match status" value="1"/>
</dbReference>
<sequence precursor="true">MLRPLMIALTLTSAWLALTGPAFAQTTAFGGMRADVSAPVEVAADNLTVDQTDGSALFSGNVVIGQGEMRLSADEVTVDYAEGGQERIRSLTAIGNVTLVSGEDAAEAQQAVYDVAEGSVVLTGDVLLSQGGNVLSGDRMTVNLATGAAQVQGRVRSVLQPGTP</sequence>
<evidence type="ECO:0000313" key="6">
    <source>
        <dbReference type="EMBL" id="TJZ93526.1"/>
    </source>
</evidence>
<dbReference type="HAMAP" id="MF_01914">
    <property type="entry name" value="LPS_assembly_LptA"/>
    <property type="match status" value="1"/>
</dbReference>
<keyword evidence="1 4" id="KW-0813">Transport</keyword>
<feature type="chain" id="PRO_5021049947" description="Lipopolysaccharide export system protein LptA" evidence="4">
    <location>
        <begin position="25"/>
        <end position="164"/>
    </location>
</feature>
<evidence type="ECO:0000256" key="3">
    <source>
        <dbReference type="ARBA" id="ARBA00022764"/>
    </source>
</evidence>
<dbReference type="GO" id="GO:0043165">
    <property type="term" value="P:Gram-negative-bacterium-type cell outer membrane assembly"/>
    <property type="evidence" value="ECO:0007669"/>
    <property type="project" value="UniProtKB-UniRule"/>
</dbReference>
<proteinExistence type="inferred from homology"/>
<dbReference type="OrthoDB" id="9811926at2"/>
<gene>
    <name evidence="4 6" type="primary">lptA</name>
    <name evidence="6" type="ORF">FA743_03655</name>
</gene>
<dbReference type="GO" id="GO:0030288">
    <property type="term" value="C:outer membrane-bounded periplasmic space"/>
    <property type="evidence" value="ECO:0007669"/>
    <property type="project" value="TreeGrafter"/>
</dbReference>
<feature type="domain" description="Organic solvent tolerance-like N-terminal" evidence="5">
    <location>
        <begin position="41"/>
        <end position="147"/>
    </location>
</feature>
<dbReference type="InterPro" id="IPR052037">
    <property type="entry name" value="LPS_export_LptA"/>
</dbReference>
<evidence type="ECO:0000259" key="5">
    <source>
        <dbReference type="Pfam" id="PF03968"/>
    </source>
</evidence>
<comment type="subunit">
    <text evidence="4">Component of the lipopolysaccharide transport and assembly complex.</text>
</comment>
<dbReference type="GO" id="GO:0015920">
    <property type="term" value="P:lipopolysaccharide transport"/>
    <property type="evidence" value="ECO:0007669"/>
    <property type="project" value="UniProtKB-UniRule"/>
</dbReference>
<comment type="caution">
    <text evidence="6">The sequence shown here is derived from an EMBL/GenBank/DDBJ whole genome shotgun (WGS) entry which is preliminary data.</text>
</comment>
<protein>
    <recommendedName>
        <fullName evidence="4">Lipopolysaccharide export system protein LptA</fullName>
    </recommendedName>
</protein>
<dbReference type="Proteomes" id="UP000309747">
    <property type="component" value="Unassembled WGS sequence"/>
</dbReference>
<name>A0A4U0RET1_9RHOB</name>
<dbReference type="EMBL" id="SUNI01000002">
    <property type="protein sequence ID" value="TJZ93526.1"/>
    <property type="molecule type" value="Genomic_DNA"/>
</dbReference>
<evidence type="ECO:0000256" key="2">
    <source>
        <dbReference type="ARBA" id="ARBA00022729"/>
    </source>
</evidence>
<feature type="signal peptide" evidence="4">
    <location>
        <begin position="1"/>
        <end position="24"/>
    </location>
</feature>
<dbReference type="GO" id="GO:0009279">
    <property type="term" value="C:cell outer membrane"/>
    <property type="evidence" value="ECO:0007669"/>
    <property type="project" value="TreeGrafter"/>
</dbReference>
<accession>A0A4U0RET1</accession>
<evidence type="ECO:0000256" key="1">
    <source>
        <dbReference type="ARBA" id="ARBA00022448"/>
    </source>
</evidence>
<dbReference type="InterPro" id="IPR005653">
    <property type="entry name" value="OstA-like_N"/>
</dbReference>
<dbReference type="GO" id="GO:0001530">
    <property type="term" value="F:lipopolysaccharide binding"/>
    <property type="evidence" value="ECO:0007669"/>
    <property type="project" value="InterPro"/>
</dbReference>
<dbReference type="NCBIfam" id="TIGR03002">
    <property type="entry name" value="outer_YhbN_LptA"/>
    <property type="match status" value="1"/>
</dbReference>
<comment type="subcellular location">
    <subcellularLocation>
        <location evidence="4">Periplasm</location>
    </subcellularLocation>
</comment>
<dbReference type="GO" id="GO:0017089">
    <property type="term" value="F:glycolipid transfer activity"/>
    <property type="evidence" value="ECO:0007669"/>
    <property type="project" value="TreeGrafter"/>
</dbReference>